<dbReference type="InterPro" id="IPR036249">
    <property type="entry name" value="Thioredoxin-like_sf"/>
</dbReference>
<evidence type="ECO:0000313" key="2">
    <source>
        <dbReference type="EMBL" id="EZF52537.1"/>
    </source>
</evidence>
<evidence type="ECO:0008006" key="3">
    <source>
        <dbReference type="Google" id="ProtNLM"/>
    </source>
</evidence>
<feature type="region of interest" description="Disordered" evidence="1">
    <location>
        <begin position="1"/>
        <end position="70"/>
    </location>
</feature>
<accession>A0A022W2F2</accession>
<dbReference type="AlphaFoldDB" id="A0A022W2F2"/>
<name>A0A022W2F2_TRIRU</name>
<feature type="compositionally biased region" description="Basic residues" evidence="1">
    <location>
        <begin position="245"/>
        <end position="258"/>
    </location>
</feature>
<protein>
    <recommendedName>
        <fullName evidence="3">NTP binding protein</fullName>
    </recommendedName>
</protein>
<organism evidence="2">
    <name type="scientific">Trichophyton rubrum CBS 288.86</name>
    <dbReference type="NCBI Taxonomy" id="1215330"/>
    <lineage>
        <taxon>Eukaryota</taxon>
        <taxon>Fungi</taxon>
        <taxon>Dikarya</taxon>
        <taxon>Ascomycota</taxon>
        <taxon>Pezizomycotina</taxon>
        <taxon>Eurotiomycetes</taxon>
        <taxon>Eurotiomycetidae</taxon>
        <taxon>Onygenales</taxon>
        <taxon>Arthrodermataceae</taxon>
        <taxon>Trichophyton</taxon>
    </lineage>
</organism>
<feature type="compositionally biased region" description="Polar residues" evidence="1">
    <location>
        <begin position="38"/>
        <end position="58"/>
    </location>
</feature>
<dbReference type="SUPFAM" id="SSF52833">
    <property type="entry name" value="Thioredoxin-like"/>
    <property type="match status" value="1"/>
</dbReference>
<feature type="compositionally biased region" description="Acidic residues" evidence="1">
    <location>
        <begin position="11"/>
        <end position="29"/>
    </location>
</feature>
<dbReference type="OrthoDB" id="10257948at2759"/>
<feature type="compositionally biased region" description="Basic and acidic residues" evidence="1">
    <location>
        <begin position="1"/>
        <end position="10"/>
    </location>
</feature>
<dbReference type="EMBL" id="KK207847">
    <property type="protein sequence ID" value="EZF52537.1"/>
    <property type="molecule type" value="Genomic_DNA"/>
</dbReference>
<gene>
    <name evidence="2" type="ORF">H103_04409</name>
</gene>
<proteinExistence type="predicted"/>
<reference evidence="2" key="1">
    <citation type="submission" date="2014-02" db="EMBL/GenBank/DDBJ databases">
        <title>The Genome Sequence of Trichophyton rubrum (morphotype fischeri) CBS 288.86.</title>
        <authorList>
            <consortium name="The Broad Institute Genomics Platform"/>
            <person name="Cuomo C.A."/>
            <person name="White T.C."/>
            <person name="Graser Y."/>
            <person name="Martinez-Rossi N."/>
            <person name="Heitman J."/>
            <person name="Young S.K."/>
            <person name="Zeng Q."/>
            <person name="Gargeya S."/>
            <person name="Abouelleil A."/>
            <person name="Alvarado L."/>
            <person name="Chapman S.B."/>
            <person name="Gainer-Dewar J."/>
            <person name="Goldberg J."/>
            <person name="Griggs A."/>
            <person name="Gujja S."/>
            <person name="Hansen M."/>
            <person name="Howarth C."/>
            <person name="Imamovic A."/>
            <person name="Larimer J."/>
            <person name="Martinez D."/>
            <person name="Murphy C."/>
            <person name="Pearson M.D."/>
            <person name="Persinoti G."/>
            <person name="Poon T."/>
            <person name="Priest M."/>
            <person name="Roberts A.D."/>
            <person name="Saif S."/>
            <person name="Shea T.D."/>
            <person name="Sykes S.N."/>
            <person name="Wortman J."/>
            <person name="Nusbaum C."/>
            <person name="Birren B."/>
        </authorList>
    </citation>
    <scope>NUCLEOTIDE SEQUENCE [LARGE SCALE GENOMIC DNA]</scope>
    <source>
        <strain evidence="2">CBS 288.86</strain>
    </source>
</reference>
<evidence type="ECO:0000256" key="1">
    <source>
        <dbReference type="SAM" id="MobiDB-lite"/>
    </source>
</evidence>
<dbReference type="PANTHER" id="PTHR21148">
    <property type="entry name" value="THIOREDOXIN DOMAIN-CONTAINING PROTEIN 9"/>
    <property type="match status" value="1"/>
</dbReference>
<feature type="region of interest" description="Disordered" evidence="1">
    <location>
        <begin position="227"/>
        <end position="269"/>
    </location>
</feature>
<dbReference type="Proteomes" id="UP000023758">
    <property type="component" value="Unassembled WGS sequence"/>
</dbReference>
<sequence>MADEERRKRDEEDEDEEDLLAALEAEEDDPKYRANRIKQLQSELSDTKSNAQQSNNTTHDADKSEATSLSTGTDAVVTTMLNNSLYPTLPNDQSLLDFSTQIHRCVIHFFHPDFARCSIMDKHLTTLSEAHNKRGKDDARFARVDVRNIPFIVEKLKIRVLPCVLGFIDGAVVERITGFEGLVDMNALMGKKGSEKTTGEDFKTSMLEYRLVQTGLLKNAVLYGDNADDYDDDDRDDDEDNERMGKRKTIRTGRTMRRRGGEDDEDDWD</sequence>
<dbReference type="Gene3D" id="3.40.30.10">
    <property type="entry name" value="Glutaredoxin"/>
    <property type="match status" value="1"/>
</dbReference>
<feature type="compositionally biased region" description="Acidic residues" evidence="1">
    <location>
        <begin position="227"/>
        <end position="241"/>
    </location>
</feature>
<dbReference type="HOGENOM" id="CLU_072378_0_0_1"/>